<feature type="compositionally biased region" description="Basic residues" evidence="1">
    <location>
        <begin position="313"/>
        <end position="342"/>
    </location>
</feature>
<dbReference type="Proteomes" id="UP000289323">
    <property type="component" value="Unassembled WGS sequence"/>
</dbReference>
<evidence type="ECO:0000313" key="3">
    <source>
        <dbReference type="Proteomes" id="UP000289323"/>
    </source>
</evidence>
<evidence type="ECO:0000256" key="1">
    <source>
        <dbReference type="SAM" id="MobiDB-lite"/>
    </source>
</evidence>
<feature type="compositionally biased region" description="Low complexity" evidence="1">
    <location>
        <begin position="182"/>
        <end position="192"/>
    </location>
</feature>
<protein>
    <submittedName>
        <fullName evidence="2">10c9e783-98ef-456e-aa38-1f44df16c769</fullName>
    </submittedName>
</protein>
<accession>A0A3S4AKQ0</accession>
<feature type="compositionally biased region" description="Basic and acidic residues" evidence="1">
    <location>
        <begin position="362"/>
        <end position="381"/>
    </location>
</feature>
<name>A0A3S4AKQ0_9PEZI</name>
<reference evidence="2 3" key="1">
    <citation type="submission" date="2018-04" db="EMBL/GenBank/DDBJ databases">
        <authorList>
            <person name="Huttner S."/>
            <person name="Dainat J."/>
        </authorList>
    </citation>
    <scope>NUCLEOTIDE SEQUENCE [LARGE SCALE GENOMIC DNA]</scope>
</reference>
<organism evidence="2 3">
    <name type="scientific">Thermothielavioides terrestris</name>
    <dbReference type="NCBI Taxonomy" id="2587410"/>
    <lineage>
        <taxon>Eukaryota</taxon>
        <taxon>Fungi</taxon>
        <taxon>Dikarya</taxon>
        <taxon>Ascomycota</taxon>
        <taxon>Pezizomycotina</taxon>
        <taxon>Sordariomycetes</taxon>
        <taxon>Sordariomycetidae</taxon>
        <taxon>Sordariales</taxon>
        <taxon>Chaetomiaceae</taxon>
        <taxon>Thermothielavioides</taxon>
    </lineage>
</organism>
<sequence length="507" mass="56761">MDHADRIRQNLEFLGLESLGSLGSISLEQLVDEVQTNVPPAVSKGRILSFYLMWLHQRLMEVDISNDETLHHEVATWYRSMKALSFSDGDIVKAVREWQRCTATTDPVAAGRMILAEFKLSQVIATSPENQARGPDIATSEGHYSHMHPDRLALSQEADTAADLRGGEGDDDDDVVFLSSKTLSKDSSPSQSHGGDQPPDPPFLTGANKVALGRTRNLYPNEERVENPPRQDHIYKNCPTILDPRHDRRPAPTFQCRICGKFGEHFGQMCPMNRDPKRSRAKLLTREDWRVLREQDRLRLEYDFRPEYESSRHRVPAHGHQTGKRPASRSPPRSRHDGRHRHGAEDVGRVPHQGGAFAADLIGERQNRDERRLAYEDEVYRDTPSSSSRDWPPRAPVIETGRVDTRQEPVAAASEGARGIAGSGVMDFLYARSNSSRTQQLDAGHRGPADTEMPDAPPVAWQEPPVVREPPAPSLWAPVEVIVVDSTPSTPGRNQAAFDIFKTTRQS</sequence>
<feature type="region of interest" description="Disordered" evidence="1">
    <location>
        <begin position="436"/>
        <end position="467"/>
    </location>
</feature>
<proteinExistence type="predicted"/>
<dbReference type="AlphaFoldDB" id="A0A3S4AKQ0"/>
<evidence type="ECO:0000313" key="2">
    <source>
        <dbReference type="EMBL" id="SPQ20065.1"/>
    </source>
</evidence>
<dbReference type="EMBL" id="OUUZ01000003">
    <property type="protein sequence ID" value="SPQ20065.1"/>
    <property type="molecule type" value="Genomic_DNA"/>
</dbReference>
<feature type="region of interest" description="Disordered" evidence="1">
    <location>
        <begin position="182"/>
        <end position="207"/>
    </location>
</feature>
<gene>
    <name evidence="2" type="ORF">TT172_LOCUS2484</name>
</gene>
<feature type="region of interest" description="Disordered" evidence="1">
    <location>
        <begin position="309"/>
        <end position="396"/>
    </location>
</feature>